<dbReference type="EMBL" id="ABCS01000027">
    <property type="protein sequence ID" value="EDM78710.1"/>
    <property type="molecule type" value="Genomic_DNA"/>
</dbReference>
<keyword evidence="21" id="KW-1185">Reference proteome</keyword>
<evidence type="ECO:0000256" key="3">
    <source>
        <dbReference type="ARBA" id="ARBA00011955"/>
    </source>
</evidence>
<name>A6G5T6_9BACT</name>
<gene>
    <name evidence="20" type="ORF">PPSIR1_12033</name>
</gene>
<feature type="transmembrane region" description="Helical" evidence="19">
    <location>
        <begin position="17"/>
        <end position="35"/>
    </location>
</feature>
<dbReference type="STRING" id="391625.PPSIR1_12033"/>
<dbReference type="PANTHER" id="PTHR30040:SF2">
    <property type="entry name" value="FAD:PROTEIN FMN TRANSFERASE"/>
    <property type="match status" value="1"/>
</dbReference>
<evidence type="ECO:0000256" key="5">
    <source>
        <dbReference type="ARBA" id="ARBA00022475"/>
    </source>
</evidence>
<keyword evidence="19" id="KW-1133">Transmembrane helix</keyword>
<comment type="cofactor">
    <cofactor evidence="1">
        <name>Mg(2+)</name>
        <dbReference type="ChEBI" id="CHEBI:18420"/>
    </cofactor>
</comment>
<sequence>MSEPRTTSTVNTGRSRLSIVFIGLLGLLGMVYLLWPREPAVRSGALTEVAGEAVDGLRWEARSVEGRALVLGPTMGTTFTVVVAGRDADGEAVELPSDEAMAGLAEAIYAELEAVNDEMSTYRPESELSRFNRAGKGQAIAASAHLVEVMALAKAVSADSGGAFDVTVGPLVDAWGFGSKSDPSARRSLSADDLSVLDRLVGDEKLIVDVETQTLEKTVDELRVDLSAIAKGHGCDRVAAVLEAEGFRHYMVEVGGEVRARGRNHQDEPWRVGIERPTADAAGTRAVQSILPVTDAGVATSGDYRNYWEKDGVRYSHTIDPRTGRPITHRLASVTVVHAQSAAAADAWATALNVLGPKEGLALATREGLAAYFLIRTAEGFEAQSTPAYQELNP</sequence>
<organism evidence="20 21">
    <name type="scientific">Plesiocystis pacifica SIR-1</name>
    <dbReference type="NCBI Taxonomy" id="391625"/>
    <lineage>
        <taxon>Bacteria</taxon>
        <taxon>Pseudomonadati</taxon>
        <taxon>Myxococcota</taxon>
        <taxon>Polyangia</taxon>
        <taxon>Nannocystales</taxon>
        <taxon>Nannocystaceae</taxon>
        <taxon>Plesiocystis</taxon>
    </lineage>
</organism>
<evidence type="ECO:0000313" key="21">
    <source>
        <dbReference type="Proteomes" id="UP000005801"/>
    </source>
</evidence>
<evidence type="ECO:0000256" key="12">
    <source>
        <dbReference type="ARBA" id="ARBA00022842"/>
    </source>
</evidence>
<evidence type="ECO:0000256" key="9">
    <source>
        <dbReference type="ARBA" id="ARBA00022723"/>
    </source>
</evidence>
<dbReference type="GO" id="GO:0016740">
    <property type="term" value="F:transferase activity"/>
    <property type="evidence" value="ECO:0007669"/>
    <property type="project" value="UniProtKB-KW"/>
</dbReference>
<evidence type="ECO:0000256" key="14">
    <source>
        <dbReference type="ARBA" id="ARBA00023139"/>
    </source>
</evidence>
<evidence type="ECO:0000256" key="2">
    <source>
        <dbReference type="ARBA" id="ARBA00008282"/>
    </source>
</evidence>
<dbReference type="Gene3D" id="3.10.520.10">
    <property type="entry name" value="ApbE-like domains"/>
    <property type="match status" value="1"/>
</dbReference>
<comment type="subcellular location">
    <subcellularLocation>
        <location evidence="18">Cell inner membrane</location>
        <topology evidence="18">Lipid-anchor</topology>
        <orientation evidence="18">Periplasmic side</orientation>
    </subcellularLocation>
</comment>
<keyword evidence="13 19" id="KW-0472">Membrane</keyword>
<keyword evidence="19" id="KW-0812">Transmembrane</keyword>
<dbReference type="AlphaFoldDB" id="A6G5T6"/>
<proteinExistence type="inferred from homology"/>
<dbReference type="EC" id="2.7.1.180" evidence="3"/>
<accession>A6G5T6</accession>
<keyword evidence="11" id="KW-0274">FAD</keyword>
<keyword evidence="10" id="KW-0732">Signal</keyword>
<keyword evidence="14" id="KW-0564">Palmitate</keyword>
<keyword evidence="5" id="KW-1003">Cell membrane</keyword>
<dbReference type="Pfam" id="PF02424">
    <property type="entry name" value="ApbE"/>
    <property type="match status" value="1"/>
</dbReference>
<evidence type="ECO:0000256" key="6">
    <source>
        <dbReference type="ARBA" id="ARBA00022519"/>
    </source>
</evidence>
<comment type="catalytic activity">
    <reaction evidence="17">
        <text>L-threonyl-[protein] + FAD = FMN-L-threonyl-[protein] + AMP + H(+)</text>
        <dbReference type="Rhea" id="RHEA:36847"/>
        <dbReference type="Rhea" id="RHEA-COMP:11060"/>
        <dbReference type="Rhea" id="RHEA-COMP:11061"/>
        <dbReference type="ChEBI" id="CHEBI:15378"/>
        <dbReference type="ChEBI" id="CHEBI:30013"/>
        <dbReference type="ChEBI" id="CHEBI:57692"/>
        <dbReference type="ChEBI" id="CHEBI:74257"/>
        <dbReference type="ChEBI" id="CHEBI:456215"/>
        <dbReference type="EC" id="2.7.1.180"/>
    </reaction>
</comment>
<dbReference type="GO" id="GO:0005886">
    <property type="term" value="C:plasma membrane"/>
    <property type="evidence" value="ECO:0007669"/>
    <property type="project" value="UniProtKB-SubCell"/>
</dbReference>
<evidence type="ECO:0000256" key="7">
    <source>
        <dbReference type="ARBA" id="ARBA00022630"/>
    </source>
</evidence>
<keyword evidence="6" id="KW-0997">Cell inner membrane</keyword>
<keyword evidence="15 20" id="KW-0449">Lipoprotein</keyword>
<evidence type="ECO:0000256" key="17">
    <source>
        <dbReference type="ARBA" id="ARBA00048540"/>
    </source>
</evidence>
<dbReference type="OrthoDB" id="9778595at2"/>
<dbReference type="RefSeq" id="WP_006972085.1">
    <property type="nucleotide sequence ID" value="NZ_ABCS01000027.1"/>
</dbReference>
<evidence type="ECO:0000256" key="4">
    <source>
        <dbReference type="ARBA" id="ARBA00016337"/>
    </source>
</evidence>
<evidence type="ECO:0000256" key="16">
    <source>
        <dbReference type="ARBA" id="ARBA00031306"/>
    </source>
</evidence>
<evidence type="ECO:0000256" key="11">
    <source>
        <dbReference type="ARBA" id="ARBA00022827"/>
    </source>
</evidence>
<dbReference type="eggNOG" id="COG1477">
    <property type="taxonomic scope" value="Bacteria"/>
</dbReference>
<evidence type="ECO:0000256" key="8">
    <source>
        <dbReference type="ARBA" id="ARBA00022679"/>
    </source>
</evidence>
<dbReference type="GO" id="GO:0046872">
    <property type="term" value="F:metal ion binding"/>
    <property type="evidence" value="ECO:0007669"/>
    <property type="project" value="UniProtKB-KW"/>
</dbReference>
<dbReference type="SUPFAM" id="SSF143631">
    <property type="entry name" value="ApbE-like"/>
    <property type="match status" value="1"/>
</dbReference>
<dbReference type="InterPro" id="IPR003374">
    <property type="entry name" value="ApbE-like_sf"/>
</dbReference>
<dbReference type="Proteomes" id="UP000005801">
    <property type="component" value="Unassembled WGS sequence"/>
</dbReference>
<dbReference type="PANTHER" id="PTHR30040">
    <property type="entry name" value="THIAMINE BIOSYNTHESIS LIPOPROTEIN APBE"/>
    <property type="match status" value="1"/>
</dbReference>
<evidence type="ECO:0000256" key="13">
    <source>
        <dbReference type="ARBA" id="ARBA00023136"/>
    </source>
</evidence>
<keyword evidence="8" id="KW-0808">Transferase</keyword>
<comment type="caution">
    <text evidence="20">The sequence shown here is derived from an EMBL/GenBank/DDBJ whole genome shotgun (WGS) entry which is preliminary data.</text>
</comment>
<evidence type="ECO:0000313" key="20">
    <source>
        <dbReference type="EMBL" id="EDM78710.1"/>
    </source>
</evidence>
<keyword evidence="9" id="KW-0479">Metal-binding</keyword>
<dbReference type="FunFam" id="3.10.520.10:FF:000001">
    <property type="entry name" value="FAD:protein FMN transferase"/>
    <property type="match status" value="1"/>
</dbReference>
<protein>
    <recommendedName>
        <fullName evidence="4">FAD:protein FMN transferase</fullName>
        <ecNumber evidence="3">2.7.1.180</ecNumber>
    </recommendedName>
    <alternativeName>
        <fullName evidence="16">Flavin transferase</fullName>
    </alternativeName>
</protein>
<dbReference type="InterPro" id="IPR024932">
    <property type="entry name" value="ApbE"/>
</dbReference>
<evidence type="ECO:0000256" key="19">
    <source>
        <dbReference type="SAM" id="Phobius"/>
    </source>
</evidence>
<evidence type="ECO:0000256" key="18">
    <source>
        <dbReference type="ARBA" id="ARBA00060485"/>
    </source>
</evidence>
<reference evidence="20 21" key="1">
    <citation type="submission" date="2007-06" db="EMBL/GenBank/DDBJ databases">
        <authorList>
            <person name="Shimkets L."/>
            <person name="Ferriera S."/>
            <person name="Johnson J."/>
            <person name="Kravitz S."/>
            <person name="Beeson K."/>
            <person name="Sutton G."/>
            <person name="Rogers Y.-H."/>
            <person name="Friedman R."/>
            <person name="Frazier M."/>
            <person name="Venter J.C."/>
        </authorList>
    </citation>
    <scope>NUCLEOTIDE SEQUENCE [LARGE SCALE GENOMIC DNA]</scope>
    <source>
        <strain evidence="20 21">SIR-1</strain>
    </source>
</reference>
<evidence type="ECO:0000256" key="1">
    <source>
        <dbReference type="ARBA" id="ARBA00001946"/>
    </source>
</evidence>
<evidence type="ECO:0000256" key="10">
    <source>
        <dbReference type="ARBA" id="ARBA00022729"/>
    </source>
</evidence>
<keyword evidence="12" id="KW-0460">Magnesium</keyword>
<evidence type="ECO:0000256" key="15">
    <source>
        <dbReference type="ARBA" id="ARBA00023288"/>
    </source>
</evidence>
<keyword evidence="7" id="KW-0285">Flavoprotein</keyword>
<comment type="similarity">
    <text evidence="2">Belongs to the ApbE family.</text>
</comment>